<dbReference type="OrthoDB" id="8630911at2759"/>
<dbReference type="EMBL" id="JOJR01000065">
    <property type="protein sequence ID" value="RCN47245.1"/>
    <property type="molecule type" value="Genomic_DNA"/>
</dbReference>
<organism evidence="1 2">
    <name type="scientific">Ancylostoma caninum</name>
    <name type="common">Dog hookworm</name>
    <dbReference type="NCBI Taxonomy" id="29170"/>
    <lineage>
        <taxon>Eukaryota</taxon>
        <taxon>Metazoa</taxon>
        <taxon>Ecdysozoa</taxon>
        <taxon>Nematoda</taxon>
        <taxon>Chromadorea</taxon>
        <taxon>Rhabditida</taxon>
        <taxon>Rhabditina</taxon>
        <taxon>Rhabditomorpha</taxon>
        <taxon>Strongyloidea</taxon>
        <taxon>Ancylostomatidae</taxon>
        <taxon>Ancylostomatinae</taxon>
        <taxon>Ancylostoma</taxon>
    </lineage>
</organism>
<dbReference type="Gene3D" id="3.30.420.10">
    <property type="entry name" value="Ribonuclease H-like superfamily/Ribonuclease H"/>
    <property type="match status" value="1"/>
</dbReference>
<sequence length="112" mass="13040">MVWRALHRNGNVIISTDEQKFNLDGPYDMISYWKGLQKNPTTFIRRNFGSFMVWSDFSAGISLEIAFVSGLMDSMKYQDTTHKHLLPCLRDIVDRSMPSRRLTPKCMPVRQP</sequence>
<evidence type="ECO:0000313" key="2">
    <source>
        <dbReference type="Proteomes" id="UP000252519"/>
    </source>
</evidence>
<accession>A0A368GW62</accession>
<dbReference type="GO" id="GO:0003676">
    <property type="term" value="F:nucleic acid binding"/>
    <property type="evidence" value="ECO:0007669"/>
    <property type="project" value="InterPro"/>
</dbReference>
<reference evidence="1 2" key="1">
    <citation type="submission" date="2014-10" db="EMBL/GenBank/DDBJ databases">
        <title>Draft genome of the hookworm Ancylostoma caninum.</title>
        <authorList>
            <person name="Mitreva M."/>
        </authorList>
    </citation>
    <scope>NUCLEOTIDE SEQUENCE [LARGE SCALE GENOMIC DNA]</scope>
    <source>
        <strain evidence="1 2">Baltimore</strain>
    </source>
</reference>
<gene>
    <name evidence="1" type="ORF">ANCCAN_06687</name>
</gene>
<keyword evidence="2" id="KW-1185">Reference proteome</keyword>
<protein>
    <submittedName>
        <fullName evidence="1">Uncharacterized protein</fullName>
    </submittedName>
</protein>
<evidence type="ECO:0000313" key="1">
    <source>
        <dbReference type="EMBL" id="RCN47245.1"/>
    </source>
</evidence>
<dbReference type="InterPro" id="IPR036397">
    <property type="entry name" value="RNaseH_sf"/>
</dbReference>
<dbReference type="AlphaFoldDB" id="A0A368GW62"/>
<proteinExistence type="predicted"/>
<comment type="caution">
    <text evidence="1">The sequence shown here is derived from an EMBL/GenBank/DDBJ whole genome shotgun (WGS) entry which is preliminary data.</text>
</comment>
<dbReference type="Proteomes" id="UP000252519">
    <property type="component" value="Unassembled WGS sequence"/>
</dbReference>
<name>A0A368GW62_ANCCA</name>